<dbReference type="SUPFAM" id="SSF58104">
    <property type="entry name" value="Methyl-accepting chemotaxis protein (MCP) signaling domain"/>
    <property type="match status" value="1"/>
</dbReference>
<dbReference type="GO" id="GO:0007165">
    <property type="term" value="P:signal transduction"/>
    <property type="evidence" value="ECO:0007669"/>
    <property type="project" value="UniProtKB-KW"/>
</dbReference>
<dbReference type="AlphaFoldDB" id="A0A7X0DN19"/>
<name>A0A7X0DN19_NOVIT</name>
<evidence type="ECO:0000256" key="5">
    <source>
        <dbReference type="SAM" id="Phobius"/>
    </source>
</evidence>
<feature type="coiled-coil region" evidence="4">
    <location>
        <begin position="403"/>
        <end position="445"/>
    </location>
</feature>
<gene>
    <name evidence="8" type="ORF">FHS48_003077</name>
</gene>
<evidence type="ECO:0000313" key="9">
    <source>
        <dbReference type="Proteomes" id="UP000544872"/>
    </source>
</evidence>
<dbReference type="Pfam" id="PF00015">
    <property type="entry name" value="MCPsignal"/>
    <property type="match status" value="1"/>
</dbReference>
<comment type="similarity">
    <text evidence="2">Belongs to the methyl-accepting chemotaxis (MCP) protein family.</text>
</comment>
<comment type="caution">
    <text evidence="8">The sequence shown here is derived from an EMBL/GenBank/DDBJ whole genome shotgun (WGS) entry which is preliminary data.</text>
</comment>
<keyword evidence="5" id="KW-0472">Membrane</keyword>
<dbReference type="InterPro" id="IPR003660">
    <property type="entry name" value="HAMP_dom"/>
</dbReference>
<protein>
    <submittedName>
        <fullName evidence="8">Methyl-accepting chemotaxis protein</fullName>
    </submittedName>
</protein>
<feature type="transmembrane region" description="Helical" evidence="5">
    <location>
        <begin position="325"/>
        <end position="346"/>
    </location>
</feature>
<dbReference type="EMBL" id="JACIIX010000012">
    <property type="protein sequence ID" value="MBB6211636.1"/>
    <property type="molecule type" value="Genomic_DNA"/>
</dbReference>
<dbReference type="PROSITE" id="PS50111">
    <property type="entry name" value="CHEMOTAXIS_TRANSDUC_2"/>
    <property type="match status" value="1"/>
</dbReference>
<evidence type="ECO:0000313" key="8">
    <source>
        <dbReference type="EMBL" id="MBB6211636.1"/>
    </source>
</evidence>
<dbReference type="PROSITE" id="PS51257">
    <property type="entry name" value="PROKAR_LIPOPROTEIN"/>
    <property type="match status" value="1"/>
</dbReference>
<keyword evidence="9" id="KW-1185">Reference proteome</keyword>
<dbReference type="PANTHER" id="PTHR32089">
    <property type="entry name" value="METHYL-ACCEPTING CHEMOTAXIS PROTEIN MCPB"/>
    <property type="match status" value="1"/>
</dbReference>
<evidence type="ECO:0000259" key="6">
    <source>
        <dbReference type="PROSITE" id="PS50111"/>
    </source>
</evidence>
<reference evidence="8 9" key="1">
    <citation type="submission" date="2020-08" db="EMBL/GenBank/DDBJ databases">
        <title>Genomic Encyclopedia of Type Strains, Phase IV (KMG-IV): sequencing the most valuable type-strain genomes for metagenomic binning, comparative biology and taxonomic classification.</title>
        <authorList>
            <person name="Goeker M."/>
        </authorList>
    </citation>
    <scope>NUCLEOTIDE SEQUENCE [LARGE SCALE GENOMIC DNA]</scope>
    <source>
        <strain evidence="8 9">DSM 11590</strain>
    </source>
</reference>
<dbReference type="InterPro" id="IPR004089">
    <property type="entry name" value="MCPsignal_dom"/>
</dbReference>
<keyword evidence="4" id="KW-0175">Coiled coil</keyword>
<sequence>MRTLSIRAVVGLFLAAIGCVALIYGGIDLAGAWARKNNAQVILISSEASRTLLDTLLNTRLERGVLSTGLVAENAASQAHRDSVAGYRKAVEEGYAAVVEKVRASGRTQAIATLADLQKAHDAMVAAQKQFDQDLTVPRSARTASSYPQSQALYQDFLTALTATSNAVDMGIFGADTLVDSLLVVKRGAWATRVQLGGLMGNVQRMVAGGKSWTPQEARAAFEDRGKALVLWNGVREAMASPGLPPSLKMSFQKADDSNFTGKAWDDAKALHEALADGRAPGIEIKDLQPRDTANSGKIVDLASDALNEMVSRAEDVRTDAWQGVYISGAALLATALLVVAGVTMVRSGISIPLSRLNGTMRALAAGDLSADVGYTTFGNEIGEMARSVAVFKDSLIRSRTLEDEAEQARRDGEARRKEALRQMAEELEKTVGAAARAVSEAAQRMDESARGMSDSAASTLRQSTSVSAAAEQASTNVAAVAGAAEELGASVGEISRQVDFSADRAQAAVGEAQVASDIITELDVAAGRINTIVDLISQIAGQTNLLALNATIEAARAGDLGKGFAVVANEVKALATQTGAATAQIGQQVSAIQGTTMRAVRAISSVVQAIGAISEASQSIVVTINQQDEATREIVQSVAQASAGTQEVTEIISDVASAAGQTEQDADGLLKLSGTLTDHARTLQEQMAGFLKTLRSA</sequence>
<dbReference type="PANTHER" id="PTHR32089:SF112">
    <property type="entry name" value="LYSOZYME-LIKE PROTEIN-RELATED"/>
    <property type="match status" value="1"/>
</dbReference>
<keyword evidence="1 3" id="KW-0807">Transducer</keyword>
<dbReference type="CDD" id="cd06225">
    <property type="entry name" value="HAMP"/>
    <property type="match status" value="1"/>
</dbReference>
<dbReference type="Proteomes" id="UP000544872">
    <property type="component" value="Unassembled WGS sequence"/>
</dbReference>
<feature type="domain" description="Methyl-accepting transducer" evidence="6">
    <location>
        <begin position="435"/>
        <end position="664"/>
    </location>
</feature>
<evidence type="ECO:0000256" key="1">
    <source>
        <dbReference type="ARBA" id="ARBA00023224"/>
    </source>
</evidence>
<keyword evidence="5" id="KW-1133">Transmembrane helix</keyword>
<dbReference type="GO" id="GO:0016020">
    <property type="term" value="C:membrane"/>
    <property type="evidence" value="ECO:0007669"/>
    <property type="project" value="InterPro"/>
</dbReference>
<dbReference type="Gene3D" id="1.10.8.500">
    <property type="entry name" value="HAMP domain in histidine kinase"/>
    <property type="match status" value="1"/>
</dbReference>
<evidence type="ECO:0000256" key="2">
    <source>
        <dbReference type="ARBA" id="ARBA00029447"/>
    </source>
</evidence>
<accession>A0A7X0DN19</accession>
<evidence type="ECO:0000256" key="4">
    <source>
        <dbReference type="SAM" id="Coils"/>
    </source>
</evidence>
<dbReference type="SMART" id="SM00283">
    <property type="entry name" value="MA"/>
    <property type="match status" value="1"/>
</dbReference>
<dbReference type="RefSeq" id="WP_184264585.1">
    <property type="nucleotide sequence ID" value="NZ_JACIIX010000012.1"/>
</dbReference>
<proteinExistence type="inferred from homology"/>
<dbReference type="Pfam" id="PF00672">
    <property type="entry name" value="HAMP"/>
    <property type="match status" value="1"/>
</dbReference>
<dbReference type="PROSITE" id="PS50885">
    <property type="entry name" value="HAMP"/>
    <property type="match status" value="1"/>
</dbReference>
<evidence type="ECO:0000256" key="3">
    <source>
        <dbReference type="PROSITE-ProRule" id="PRU00284"/>
    </source>
</evidence>
<evidence type="ECO:0000259" key="7">
    <source>
        <dbReference type="PROSITE" id="PS50885"/>
    </source>
</evidence>
<dbReference type="SMART" id="SM00304">
    <property type="entry name" value="HAMP"/>
    <property type="match status" value="1"/>
</dbReference>
<keyword evidence="5" id="KW-0812">Transmembrane</keyword>
<feature type="domain" description="HAMP" evidence="7">
    <location>
        <begin position="348"/>
        <end position="401"/>
    </location>
</feature>
<dbReference type="Gene3D" id="1.10.287.950">
    <property type="entry name" value="Methyl-accepting chemotaxis protein"/>
    <property type="match status" value="1"/>
</dbReference>
<organism evidence="8 9">
    <name type="scientific">Novispirillum itersonii</name>
    <name type="common">Aquaspirillum itersonii</name>
    <dbReference type="NCBI Taxonomy" id="189"/>
    <lineage>
        <taxon>Bacteria</taxon>
        <taxon>Pseudomonadati</taxon>
        <taxon>Pseudomonadota</taxon>
        <taxon>Alphaproteobacteria</taxon>
        <taxon>Rhodospirillales</taxon>
        <taxon>Novispirillaceae</taxon>
        <taxon>Novispirillum</taxon>
    </lineage>
</organism>